<accession>A0A4S2MSP6</accession>
<evidence type="ECO:0000313" key="1">
    <source>
        <dbReference type="EMBL" id="TGZ79137.1"/>
    </source>
</evidence>
<dbReference type="InParanoid" id="A0A4S2MSP6"/>
<dbReference type="AlphaFoldDB" id="A0A4S2MSP6"/>
<proteinExistence type="predicted"/>
<reference evidence="1 2" key="1">
    <citation type="submission" date="2019-04" db="EMBL/GenBank/DDBJ databases">
        <title>Comparative genomics and transcriptomics to analyze fruiting body development in filamentous ascomycetes.</title>
        <authorList>
            <consortium name="DOE Joint Genome Institute"/>
            <person name="Lutkenhaus R."/>
            <person name="Traeger S."/>
            <person name="Breuer J."/>
            <person name="Kuo A."/>
            <person name="Lipzen A."/>
            <person name="Pangilinan J."/>
            <person name="Dilworth D."/>
            <person name="Sandor L."/>
            <person name="Poggeler S."/>
            <person name="Barry K."/>
            <person name="Grigoriev I.V."/>
            <person name="Nowrousian M."/>
        </authorList>
    </citation>
    <scope>NUCLEOTIDE SEQUENCE [LARGE SCALE GENOMIC DNA]</scope>
    <source>
        <strain evidence="1 2">CBS 389.68</strain>
    </source>
</reference>
<gene>
    <name evidence="1" type="ORF">EX30DRAFT_117579</name>
</gene>
<keyword evidence="2" id="KW-1185">Reference proteome</keyword>
<evidence type="ECO:0000313" key="2">
    <source>
        <dbReference type="Proteomes" id="UP000298138"/>
    </source>
</evidence>
<dbReference type="EMBL" id="ML220134">
    <property type="protein sequence ID" value="TGZ79137.1"/>
    <property type="molecule type" value="Genomic_DNA"/>
</dbReference>
<dbReference type="Proteomes" id="UP000298138">
    <property type="component" value="Unassembled WGS sequence"/>
</dbReference>
<organism evidence="1 2">
    <name type="scientific">Ascodesmis nigricans</name>
    <dbReference type="NCBI Taxonomy" id="341454"/>
    <lineage>
        <taxon>Eukaryota</taxon>
        <taxon>Fungi</taxon>
        <taxon>Dikarya</taxon>
        <taxon>Ascomycota</taxon>
        <taxon>Pezizomycotina</taxon>
        <taxon>Pezizomycetes</taxon>
        <taxon>Pezizales</taxon>
        <taxon>Ascodesmidaceae</taxon>
        <taxon>Ascodesmis</taxon>
    </lineage>
</organism>
<sequence>MMDANAVRGWRGRCLLLSPRALSLDDCRYRTRPPSRRGLVWRSFVPWGSRFPQVMGFRSVVARWTQVRWRELERQHDAAVVCGGGGCDAYALRERWLCYCTLDR</sequence>
<protein>
    <submittedName>
        <fullName evidence="1">Uncharacterized protein</fullName>
    </submittedName>
</protein>
<name>A0A4S2MSP6_9PEZI</name>